<evidence type="ECO:0000256" key="1">
    <source>
        <dbReference type="SAM" id="MobiDB-lite"/>
    </source>
</evidence>
<evidence type="ECO:0000313" key="3">
    <source>
        <dbReference type="Proteomes" id="UP000663841"/>
    </source>
</evidence>
<dbReference type="EMBL" id="CAJMWW010000052">
    <property type="protein sequence ID" value="CAE6406600.1"/>
    <property type="molecule type" value="Genomic_DNA"/>
</dbReference>
<comment type="caution">
    <text evidence="2">The sequence shown here is derived from an EMBL/GenBank/DDBJ whole genome shotgun (WGS) entry which is preliminary data.</text>
</comment>
<dbReference type="Proteomes" id="UP000663841">
    <property type="component" value="Unassembled WGS sequence"/>
</dbReference>
<feature type="region of interest" description="Disordered" evidence="1">
    <location>
        <begin position="1"/>
        <end position="68"/>
    </location>
</feature>
<evidence type="ECO:0000313" key="2">
    <source>
        <dbReference type="EMBL" id="CAE6406600.1"/>
    </source>
</evidence>
<organism evidence="2 3">
    <name type="scientific">Rhizoctonia solani</name>
    <dbReference type="NCBI Taxonomy" id="456999"/>
    <lineage>
        <taxon>Eukaryota</taxon>
        <taxon>Fungi</taxon>
        <taxon>Dikarya</taxon>
        <taxon>Basidiomycota</taxon>
        <taxon>Agaricomycotina</taxon>
        <taxon>Agaricomycetes</taxon>
        <taxon>Cantharellales</taxon>
        <taxon>Ceratobasidiaceae</taxon>
        <taxon>Rhizoctonia</taxon>
    </lineage>
</organism>
<sequence length="325" mass="35941">MQVTPNLNARKNAKSGAYASAPTKKSLYGSNLDNPVNDRQLLDSTRLITEPGGAGHLPSSGAYHAQSTGPKLANAKALPLSFKDVLCSGLPKVEAPSKDEVTRLVSRILQAKPEWQVVRNGKKGRSTDSETGSVVSSQSYQSSDRNFPLARRPVLIKRKSSASTGNRQPPAGKRLKKPPGPPASALSERSNDCSEATSYTLQEDSPLDDSIKLKREVLEIWWQILGFTRQRGGLKQDDFVRALAAMGFTVRNRDGAQVSYRPPPNFESTQALTVHLPHRVNIEYTELKNKAGTIRKKYPNMVNMLHQRLCDLSNEFSSQWWFISI</sequence>
<protein>
    <submittedName>
        <fullName evidence="2">Uncharacterized protein</fullName>
    </submittedName>
</protein>
<name>A0A8H3A5H3_9AGAM</name>
<dbReference type="AlphaFoldDB" id="A0A8H3A5H3"/>
<feature type="compositionally biased region" description="Low complexity" evidence="1">
    <location>
        <begin position="133"/>
        <end position="143"/>
    </location>
</feature>
<reference evidence="2" key="1">
    <citation type="submission" date="2021-01" db="EMBL/GenBank/DDBJ databases">
        <authorList>
            <person name="Kaushik A."/>
        </authorList>
    </citation>
    <scope>NUCLEOTIDE SEQUENCE</scope>
    <source>
        <strain evidence="2">AG3-T5</strain>
    </source>
</reference>
<feature type="region of interest" description="Disordered" evidence="1">
    <location>
        <begin position="119"/>
        <end position="201"/>
    </location>
</feature>
<accession>A0A8H3A5H3</accession>
<gene>
    <name evidence="2" type="ORF">RDB_LOCUS15980</name>
</gene>
<proteinExistence type="predicted"/>